<evidence type="ECO:0000313" key="1">
    <source>
        <dbReference type="EMBL" id="GAA4947372.1"/>
    </source>
</evidence>
<protein>
    <submittedName>
        <fullName evidence="1">Uncharacterized protein</fullName>
    </submittedName>
</protein>
<name>A0ABP9GMQ3_9ACTN</name>
<proteinExistence type="predicted"/>
<gene>
    <name evidence="1" type="ORF">GCM10023205_04100</name>
</gene>
<sequence length="104" mass="11261">MYDNRAYCLEHPITPPVRSRQPGKDDAGDMVGGAGSVTYDLVHGNRLLMDKASRTESIGAVSLRRPAGRLGWTEYALSEPVDTLRGQLNRLCDGCGKRGIDDAA</sequence>
<accession>A0ABP9GMQ3</accession>
<evidence type="ECO:0000313" key="2">
    <source>
        <dbReference type="Proteomes" id="UP001500466"/>
    </source>
</evidence>
<comment type="caution">
    <text evidence="1">The sequence shown here is derived from an EMBL/GenBank/DDBJ whole genome shotgun (WGS) entry which is preliminary data.</text>
</comment>
<keyword evidence="2" id="KW-1185">Reference proteome</keyword>
<reference evidence="2" key="1">
    <citation type="journal article" date="2019" name="Int. J. Syst. Evol. Microbiol.">
        <title>The Global Catalogue of Microorganisms (GCM) 10K type strain sequencing project: providing services to taxonomists for standard genome sequencing and annotation.</title>
        <authorList>
            <consortium name="The Broad Institute Genomics Platform"/>
            <consortium name="The Broad Institute Genome Sequencing Center for Infectious Disease"/>
            <person name="Wu L."/>
            <person name="Ma J."/>
        </authorList>
    </citation>
    <scope>NUCLEOTIDE SEQUENCE [LARGE SCALE GENOMIC DNA]</scope>
    <source>
        <strain evidence="2">JCM 17986</strain>
    </source>
</reference>
<organism evidence="1 2">
    <name type="scientific">Yinghuangia aomiensis</name>
    <dbReference type="NCBI Taxonomy" id="676205"/>
    <lineage>
        <taxon>Bacteria</taxon>
        <taxon>Bacillati</taxon>
        <taxon>Actinomycetota</taxon>
        <taxon>Actinomycetes</taxon>
        <taxon>Kitasatosporales</taxon>
        <taxon>Streptomycetaceae</taxon>
        <taxon>Yinghuangia</taxon>
    </lineage>
</organism>
<dbReference type="EMBL" id="BAABHS010000001">
    <property type="protein sequence ID" value="GAA4947372.1"/>
    <property type="molecule type" value="Genomic_DNA"/>
</dbReference>
<dbReference type="Proteomes" id="UP001500466">
    <property type="component" value="Unassembled WGS sequence"/>
</dbReference>